<evidence type="ECO:0000256" key="3">
    <source>
        <dbReference type="ARBA" id="ARBA00022448"/>
    </source>
</evidence>
<name>A0A1H4A0B4_9FLAO</name>
<protein>
    <submittedName>
        <fullName evidence="9">Predicted PurR-regulated permease PerM</fullName>
    </submittedName>
</protein>
<dbReference type="STRING" id="150146.SAMN05443667_103149"/>
<comment type="subcellular location">
    <subcellularLocation>
        <location evidence="1">Cell membrane</location>
        <topology evidence="1">Multi-pass membrane protein</topology>
    </subcellularLocation>
</comment>
<dbReference type="AlphaFoldDB" id="A0A1H4A0B4"/>
<feature type="transmembrane region" description="Helical" evidence="8">
    <location>
        <begin position="63"/>
        <end position="86"/>
    </location>
</feature>
<feature type="transmembrane region" description="Helical" evidence="8">
    <location>
        <begin position="160"/>
        <end position="182"/>
    </location>
</feature>
<evidence type="ECO:0000313" key="9">
    <source>
        <dbReference type="EMBL" id="SEA29583.1"/>
    </source>
</evidence>
<organism evidence="9 10">
    <name type="scientific">Flavobacterium gillisiae</name>
    <dbReference type="NCBI Taxonomy" id="150146"/>
    <lineage>
        <taxon>Bacteria</taxon>
        <taxon>Pseudomonadati</taxon>
        <taxon>Bacteroidota</taxon>
        <taxon>Flavobacteriia</taxon>
        <taxon>Flavobacteriales</taxon>
        <taxon>Flavobacteriaceae</taxon>
        <taxon>Flavobacterium</taxon>
    </lineage>
</organism>
<feature type="transmembrane region" description="Helical" evidence="8">
    <location>
        <begin position="33"/>
        <end position="51"/>
    </location>
</feature>
<keyword evidence="3" id="KW-0813">Transport</keyword>
<dbReference type="InterPro" id="IPR002549">
    <property type="entry name" value="AI-2E-like"/>
</dbReference>
<sequence length="393" mass="43971">MNTLIKIPFYVRLTFSLVSLIAITYIFYMGKSVLIPILLAFLFAVLLLPMVHFLNSKFRFPHVLAVSITVILFVSLIIAILAFISYQISDIASDFAEIRKNINLFTTDIQRYIRTNFHVSIWEQRKYLEDVTQDSVKKGKETIGTTLISVTNTLLDITLIPIYTFLILLYRTHFILFLTKLFRKEHHPKLQEILTQIKGSVQSYISGLIIEMIFVSILTSIGLYIIGVPYFILLGIITGILNLIPYIGILVAGILTILSSLTGTPDLSIILGVIGVNIVVQIIDNNILVPLIINTKVQINAFVSIIGIILGGGIAGIAGMFLAIPILAILKIIFDRIESLEAWGYLMGDNLPKNFIWKNKNPLVPEKPSEMGQVKITVSDDDFTEPITESNTN</sequence>
<feature type="transmembrane region" description="Helical" evidence="8">
    <location>
        <begin position="203"/>
        <end position="226"/>
    </location>
</feature>
<dbReference type="Pfam" id="PF01594">
    <property type="entry name" value="AI-2E_transport"/>
    <property type="match status" value="1"/>
</dbReference>
<keyword evidence="10" id="KW-1185">Reference proteome</keyword>
<feature type="transmembrane region" description="Helical" evidence="8">
    <location>
        <begin position="9"/>
        <end position="27"/>
    </location>
</feature>
<dbReference type="Proteomes" id="UP000198951">
    <property type="component" value="Unassembled WGS sequence"/>
</dbReference>
<dbReference type="PANTHER" id="PTHR21716:SF53">
    <property type="entry name" value="PERMEASE PERM-RELATED"/>
    <property type="match status" value="1"/>
</dbReference>
<dbReference type="OrthoDB" id="9793390at2"/>
<reference evidence="10" key="1">
    <citation type="submission" date="2016-10" db="EMBL/GenBank/DDBJ databases">
        <authorList>
            <person name="Varghese N."/>
            <person name="Submissions S."/>
        </authorList>
    </citation>
    <scope>NUCLEOTIDE SEQUENCE [LARGE SCALE GENOMIC DNA]</scope>
    <source>
        <strain evidence="10">DSM 22376</strain>
    </source>
</reference>
<evidence type="ECO:0000256" key="6">
    <source>
        <dbReference type="ARBA" id="ARBA00022989"/>
    </source>
</evidence>
<accession>A0A1H4A0B4</accession>
<evidence type="ECO:0000256" key="7">
    <source>
        <dbReference type="ARBA" id="ARBA00023136"/>
    </source>
</evidence>
<keyword evidence="5 8" id="KW-0812">Transmembrane</keyword>
<dbReference type="PANTHER" id="PTHR21716">
    <property type="entry name" value="TRANSMEMBRANE PROTEIN"/>
    <property type="match status" value="1"/>
</dbReference>
<comment type="similarity">
    <text evidence="2">Belongs to the autoinducer-2 exporter (AI-2E) (TC 2.A.86) family.</text>
</comment>
<feature type="transmembrane region" description="Helical" evidence="8">
    <location>
        <begin position="270"/>
        <end position="293"/>
    </location>
</feature>
<keyword evidence="6 8" id="KW-1133">Transmembrane helix</keyword>
<dbReference type="RefSeq" id="WP_091086256.1">
    <property type="nucleotide sequence ID" value="NZ_FNRD01000003.1"/>
</dbReference>
<keyword evidence="4" id="KW-1003">Cell membrane</keyword>
<evidence type="ECO:0000256" key="5">
    <source>
        <dbReference type="ARBA" id="ARBA00022692"/>
    </source>
</evidence>
<dbReference type="EMBL" id="FNRD01000003">
    <property type="protein sequence ID" value="SEA29583.1"/>
    <property type="molecule type" value="Genomic_DNA"/>
</dbReference>
<evidence type="ECO:0000256" key="4">
    <source>
        <dbReference type="ARBA" id="ARBA00022475"/>
    </source>
</evidence>
<gene>
    <name evidence="9" type="ORF">SAMN05443667_103149</name>
</gene>
<dbReference type="GO" id="GO:0055085">
    <property type="term" value="P:transmembrane transport"/>
    <property type="evidence" value="ECO:0007669"/>
    <property type="project" value="TreeGrafter"/>
</dbReference>
<feature type="transmembrane region" description="Helical" evidence="8">
    <location>
        <begin position="232"/>
        <end position="258"/>
    </location>
</feature>
<keyword evidence="7 8" id="KW-0472">Membrane</keyword>
<evidence type="ECO:0000313" key="10">
    <source>
        <dbReference type="Proteomes" id="UP000198951"/>
    </source>
</evidence>
<evidence type="ECO:0000256" key="8">
    <source>
        <dbReference type="SAM" id="Phobius"/>
    </source>
</evidence>
<evidence type="ECO:0000256" key="1">
    <source>
        <dbReference type="ARBA" id="ARBA00004651"/>
    </source>
</evidence>
<feature type="transmembrane region" description="Helical" evidence="8">
    <location>
        <begin position="299"/>
        <end position="330"/>
    </location>
</feature>
<dbReference type="GO" id="GO:0005886">
    <property type="term" value="C:plasma membrane"/>
    <property type="evidence" value="ECO:0007669"/>
    <property type="project" value="UniProtKB-SubCell"/>
</dbReference>
<evidence type="ECO:0000256" key="2">
    <source>
        <dbReference type="ARBA" id="ARBA00009773"/>
    </source>
</evidence>
<proteinExistence type="inferred from homology"/>